<name>A0A7R9VJL4_9CHLO</name>
<dbReference type="AlphaFoldDB" id="A0A7R9VJL4"/>
<evidence type="ECO:0000313" key="2">
    <source>
        <dbReference type="EMBL" id="CAD8297377.1"/>
    </source>
</evidence>
<feature type="compositionally biased region" description="Basic residues" evidence="1">
    <location>
        <begin position="85"/>
        <end position="96"/>
    </location>
</feature>
<dbReference type="EMBL" id="HBEC01030268">
    <property type="protein sequence ID" value="CAD8297377.1"/>
    <property type="molecule type" value="Transcribed_RNA"/>
</dbReference>
<proteinExistence type="predicted"/>
<gene>
    <name evidence="2" type="ORF">CEUR00632_LOCUS13998</name>
</gene>
<accession>A0A7R9VJL4</accession>
<sequence>MSEVSLQCSDTSALSPSPFDVAAHFGHRRGWAYTPDSVSEVPSQNAEVFAQVVAVAMRLRGGLTCTRHVDWAVVAAASAAAAKSERRRRQRWRRRPCWQGRL</sequence>
<feature type="region of interest" description="Disordered" evidence="1">
    <location>
        <begin position="79"/>
        <end position="102"/>
    </location>
</feature>
<organism evidence="2">
    <name type="scientific">Chlamydomonas euryale</name>
    <dbReference type="NCBI Taxonomy" id="1486919"/>
    <lineage>
        <taxon>Eukaryota</taxon>
        <taxon>Viridiplantae</taxon>
        <taxon>Chlorophyta</taxon>
        <taxon>core chlorophytes</taxon>
        <taxon>Chlorophyceae</taxon>
        <taxon>CS clade</taxon>
        <taxon>Chlamydomonadales</taxon>
        <taxon>Chlamydomonadaceae</taxon>
        <taxon>Chlamydomonas</taxon>
    </lineage>
</organism>
<protein>
    <submittedName>
        <fullName evidence="2">Uncharacterized protein</fullName>
    </submittedName>
</protein>
<reference evidence="2" key="1">
    <citation type="submission" date="2021-01" db="EMBL/GenBank/DDBJ databases">
        <authorList>
            <person name="Corre E."/>
            <person name="Pelletier E."/>
            <person name="Niang G."/>
            <person name="Scheremetjew M."/>
            <person name="Finn R."/>
            <person name="Kale V."/>
            <person name="Holt S."/>
            <person name="Cochrane G."/>
            <person name="Meng A."/>
            <person name="Brown T."/>
            <person name="Cohen L."/>
        </authorList>
    </citation>
    <scope>NUCLEOTIDE SEQUENCE</scope>
    <source>
        <strain evidence="2">CCMP219</strain>
    </source>
</reference>
<evidence type="ECO:0000256" key="1">
    <source>
        <dbReference type="SAM" id="MobiDB-lite"/>
    </source>
</evidence>